<comment type="caution">
    <text evidence="2">The sequence shown here is derived from an EMBL/GenBank/DDBJ whole genome shotgun (WGS) entry which is preliminary data.</text>
</comment>
<gene>
    <name evidence="2" type="ORF">ACFQRG_11850</name>
</gene>
<dbReference type="PANTHER" id="PTHR40082">
    <property type="entry name" value="BLR5956 PROTEIN"/>
    <property type="match status" value="1"/>
</dbReference>
<dbReference type="PANTHER" id="PTHR40082:SF1">
    <property type="entry name" value="BLR5956 PROTEIN"/>
    <property type="match status" value="1"/>
</dbReference>
<reference evidence="3" key="1">
    <citation type="journal article" date="2019" name="Int. J. Syst. Evol. Microbiol.">
        <title>The Global Catalogue of Microorganisms (GCM) 10K type strain sequencing project: providing services to taxonomists for standard genome sequencing and annotation.</title>
        <authorList>
            <consortium name="The Broad Institute Genomics Platform"/>
            <consortium name="The Broad Institute Genome Sequencing Center for Infectious Disease"/>
            <person name="Wu L."/>
            <person name="Ma J."/>
        </authorList>
    </citation>
    <scope>NUCLEOTIDE SEQUENCE [LARGE SCALE GENOMIC DNA]</scope>
    <source>
        <strain evidence="3">CGMCC 1.16305</strain>
    </source>
</reference>
<proteinExistence type="predicted"/>
<dbReference type="RefSeq" id="WP_380966163.1">
    <property type="nucleotide sequence ID" value="NZ_JBHTCO010000014.1"/>
</dbReference>
<dbReference type="Pfam" id="PF02602">
    <property type="entry name" value="HEM4"/>
    <property type="match status" value="1"/>
</dbReference>
<dbReference type="EC" id="4.2.1.75" evidence="2"/>
<dbReference type="CDD" id="cd06578">
    <property type="entry name" value="HemD"/>
    <property type="match status" value="1"/>
</dbReference>
<dbReference type="NCBIfam" id="NF004584">
    <property type="entry name" value="PRK05928.2-1"/>
    <property type="match status" value="1"/>
</dbReference>
<dbReference type="SUPFAM" id="SSF69618">
    <property type="entry name" value="HemD-like"/>
    <property type="match status" value="1"/>
</dbReference>
<dbReference type="InterPro" id="IPR003754">
    <property type="entry name" value="4pyrrol_synth_uPrphyn_synth"/>
</dbReference>
<dbReference type="Proteomes" id="UP001596505">
    <property type="component" value="Unassembled WGS sequence"/>
</dbReference>
<evidence type="ECO:0000313" key="3">
    <source>
        <dbReference type="Proteomes" id="UP001596505"/>
    </source>
</evidence>
<dbReference type="InterPro" id="IPR039793">
    <property type="entry name" value="UROS/Hem4"/>
</dbReference>
<sequence>MKGLKGKTIALASFRKSKEISQLIEKHGGHAKIRSTQGTRFLKEEEILKDIKEFIEYQPEWIIFTTSMGANALFDIAEKYHFTKPFINILKQAKLAARGKKTIQFLNNLDLSPEVTDQDGSVKGLVENLDSAALKGKRVFLQLYGESAPELVNWLKGQDAELMQSMPYEHVPPKQQIVDTLAEEITLGKVDAVVFTSSIQVKQFFNQIEKDHSTYQKVIEALNHSVAAAAVGQVTCNTLKSFGVKRVIVPGNPRMGAMIVKLSEYFSAKN</sequence>
<protein>
    <submittedName>
        <fullName evidence="2">Uroporphyrinogen-III synthase</fullName>
        <ecNumber evidence="2">4.2.1.75</ecNumber>
    </submittedName>
</protein>
<keyword evidence="2" id="KW-0456">Lyase</keyword>
<feature type="domain" description="Tetrapyrrole biosynthesis uroporphyrinogen III synthase" evidence="1">
    <location>
        <begin position="19"/>
        <end position="259"/>
    </location>
</feature>
<dbReference type="InterPro" id="IPR036108">
    <property type="entry name" value="4pyrrol_syn_uPrphyn_synt_sf"/>
</dbReference>
<evidence type="ECO:0000313" key="2">
    <source>
        <dbReference type="EMBL" id="MFC7393648.1"/>
    </source>
</evidence>
<accession>A0ABW2PW49</accession>
<dbReference type="EMBL" id="JBHTCO010000014">
    <property type="protein sequence ID" value="MFC7393648.1"/>
    <property type="molecule type" value="Genomic_DNA"/>
</dbReference>
<name>A0ABW2PW49_9BACL</name>
<organism evidence="2 3">
    <name type="scientific">Scopulibacillus cellulosilyticus</name>
    <dbReference type="NCBI Taxonomy" id="2665665"/>
    <lineage>
        <taxon>Bacteria</taxon>
        <taxon>Bacillati</taxon>
        <taxon>Bacillota</taxon>
        <taxon>Bacilli</taxon>
        <taxon>Bacillales</taxon>
        <taxon>Sporolactobacillaceae</taxon>
        <taxon>Scopulibacillus</taxon>
    </lineage>
</organism>
<keyword evidence="3" id="KW-1185">Reference proteome</keyword>
<evidence type="ECO:0000259" key="1">
    <source>
        <dbReference type="Pfam" id="PF02602"/>
    </source>
</evidence>
<dbReference type="Gene3D" id="3.40.50.10090">
    <property type="match status" value="2"/>
</dbReference>
<dbReference type="GO" id="GO:0004852">
    <property type="term" value="F:uroporphyrinogen-III synthase activity"/>
    <property type="evidence" value="ECO:0007669"/>
    <property type="project" value="UniProtKB-EC"/>
</dbReference>